<protein>
    <submittedName>
        <fullName evidence="4">Peptidyl-prolyl cis-trans isomerase</fullName>
    </submittedName>
</protein>
<dbReference type="InterPro" id="IPR046357">
    <property type="entry name" value="PPIase_dom_sf"/>
</dbReference>
<dbReference type="GO" id="GO:0016853">
    <property type="term" value="F:isomerase activity"/>
    <property type="evidence" value="ECO:0007669"/>
    <property type="project" value="UniProtKB-KW"/>
</dbReference>
<dbReference type="PROSITE" id="PS01096">
    <property type="entry name" value="PPIC_PPIASE_1"/>
    <property type="match status" value="1"/>
</dbReference>
<name>A0ABW2C3R6_9PSEU</name>
<gene>
    <name evidence="4" type="ORF">ACFQGD_19960</name>
</gene>
<accession>A0ABW2C3R6</accession>
<dbReference type="Gene3D" id="3.10.50.40">
    <property type="match status" value="1"/>
</dbReference>
<dbReference type="Proteomes" id="UP001596337">
    <property type="component" value="Unassembled WGS sequence"/>
</dbReference>
<dbReference type="InterPro" id="IPR000297">
    <property type="entry name" value="PPIase_PpiC"/>
</dbReference>
<comment type="caution">
    <text evidence="4">The sequence shown here is derived from an EMBL/GenBank/DDBJ whole genome shotgun (WGS) entry which is preliminary data.</text>
</comment>
<evidence type="ECO:0000313" key="4">
    <source>
        <dbReference type="EMBL" id="MFC6869419.1"/>
    </source>
</evidence>
<dbReference type="RefSeq" id="WP_345400732.1">
    <property type="nucleotide sequence ID" value="NZ_BAABLA010000101.1"/>
</dbReference>
<dbReference type="EMBL" id="JBHSXX010000001">
    <property type="protein sequence ID" value="MFC6869419.1"/>
    <property type="molecule type" value="Genomic_DNA"/>
</dbReference>
<feature type="domain" description="PpiC" evidence="3">
    <location>
        <begin position="205"/>
        <end position="295"/>
    </location>
</feature>
<reference evidence="5" key="1">
    <citation type="journal article" date="2019" name="Int. J. Syst. Evol. Microbiol.">
        <title>The Global Catalogue of Microorganisms (GCM) 10K type strain sequencing project: providing services to taxonomists for standard genome sequencing and annotation.</title>
        <authorList>
            <consortium name="The Broad Institute Genomics Platform"/>
            <consortium name="The Broad Institute Genome Sequencing Center for Infectious Disease"/>
            <person name="Wu L."/>
            <person name="Ma J."/>
        </authorList>
    </citation>
    <scope>NUCLEOTIDE SEQUENCE [LARGE SCALE GENOMIC DNA]</scope>
    <source>
        <strain evidence="5">KCTC 32255</strain>
    </source>
</reference>
<evidence type="ECO:0000313" key="5">
    <source>
        <dbReference type="Proteomes" id="UP001596337"/>
    </source>
</evidence>
<dbReference type="Pfam" id="PF13145">
    <property type="entry name" value="Rotamase_2"/>
    <property type="match status" value="1"/>
</dbReference>
<dbReference type="Gene3D" id="1.10.4030.10">
    <property type="entry name" value="Porin chaperone SurA, peptide-binding domain"/>
    <property type="match status" value="1"/>
</dbReference>
<feature type="compositionally biased region" description="Pro residues" evidence="2">
    <location>
        <begin position="348"/>
        <end position="358"/>
    </location>
</feature>
<dbReference type="InterPro" id="IPR027304">
    <property type="entry name" value="Trigger_fact/SurA_dom_sf"/>
</dbReference>
<feature type="region of interest" description="Disordered" evidence="2">
    <location>
        <begin position="339"/>
        <end position="358"/>
    </location>
</feature>
<organism evidence="4 5">
    <name type="scientific">Haloechinothrix salitolerans</name>
    <dbReference type="NCBI Taxonomy" id="926830"/>
    <lineage>
        <taxon>Bacteria</taxon>
        <taxon>Bacillati</taxon>
        <taxon>Actinomycetota</taxon>
        <taxon>Actinomycetes</taxon>
        <taxon>Pseudonocardiales</taxon>
        <taxon>Pseudonocardiaceae</taxon>
        <taxon>Haloechinothrix</taxon>
    </lineage>
</organism>
<evidence type="ECO:0000256" key="1">
    <source>
        <dbReference type="PROSITE-ProRule" id="PRU00278"/>
    </source>
</evidence>
<dbReference type="PROSITE" id="PS50198">
    <property type="entry name" value="PPIC_PPIASE_2"/>
    <property type="match status" value="1"/>
</dbReference>
<dbReference type="PANTHER" id="PTHR47245">
    <property type="entry name" value="PEPTIDYLPROLYL ISOMERASE"/>
    <property type="match status" value="1"/>
</dbReference>
<keyword evidence="1 4" id="KW-0413">Isomerase</keyword>
<dbReference type="Pfam" id="PF13624">
    <property type="entry name" value="SurA_N_3"/>
    <property type="match status" value="1"/>
</dbReference>
<keyword evidence="1" id="KW-0697">Rotamase</keyword>
<evidence type="ECO:0000259" key="3">
    <source>
        <dbReference type="PROSITE" id="PS50198"/>
    </source>
</evidence>
<dbReference type="SUPFAM" id="SSF54534">
    <property type="entry name" value="FKBP-like"/>
    <property type="match status" value="1"/>
</dbReference>
<keyword evidence="5" id="KW-1185">Reference proteome</keyword>
<dbReference type="InterPro" id="IPR050245">
    <property type="entry name" value="PrsA_foldase"/>
</dbReference>
<proteinExistence type="predicted"/>
<dbReference type="SUPFAM" id="SSF109998">
    <property type="entry name" value="Triger factor/SurA peptide-binding domain-like"/>
    <property type="match status" value="1"/>
</dbReference>
<sequence length="358" mass="39506">MKLPRIRPVIGRGVNAVRRWPRLVPTGRTRLVSLVLGSAVLAGAATQVGIAWATALPDDAVLRVGDTVVTGDEFQQRLDVLEALYGVKPPADGPQLERFNKDAAKSIAVSLILDRAARERDVVIADKKASDAVNKIIEKQLTGGRDAFGQFLASRGIAEHDVLDEVKRQLTTSRLFEQVTSDVKPVTDTEVREAYQDRKQEMVRPEKRHLRNIVVDSQSKAKRLLRQARGGANFASLAKQHTLDASTKDSGGDLGSLSADQLAKQYAEAAFRTDKNAFFGPVKTQHGWNIGQVLQTTPAKQLSFDEIKKQLEAKLNDQRKLNTWRSWLGNQITAADVEYADEYRPDNPDAPPSDTPAR</sequence>
<dbReference type="InterPro" id="IPR023058">
    <property type="entry name" value="PPIase_PpiC_CS"/>
</dbReference>
<dbReference type="PANTHER" id="PTHR47245:SF2">
    <property type="entry name" value="PEPTIDYL-PROLYL CIS-TRANS ISOMERASE HP_0175-RELATED"/>
    <property type="match status" value="1"/>
</dbReference>
<evidence type="ECO:0000256" key="2">
    <source>
        <dbReference type="SAM" id="MobiDB-lite"/>
    </source>
</evidence>